<feature type="transmembrane region" description="Helical" evidence="8">
    <location>
        <begin position="421"/>
        <end position="441"/>
    </location>
</feature>
<gene>
    <name evidence="10" type="ORF">SI65_04502</name>
</gene>
<dbReference type="Pfam" id="PF07690">
    <property type="entry name" value="MFS_1"/>
    <property type="match status" value="1"/>
</dbReference>
<organism evidence="10 11">
    <name type="scientific">Aspergillus cristatus</name>
    <name type="common">Chinese Fuzhuan brick tea-fermentation fungus</name>
    <name type="synonym">Eurotium cristatum</name>
    <dbReference type="NCBI Taxonomy" id="573508"/>
    <lineage>
        <taxon>Eukaryota</taxon>
        <taxon>Fungi</taxon>
        <taxon>Dikarya</taxon>
        <taxon>Ascomycota</taxon>
        <taxon>Pezizomycotina</taxon>
        <taxon>Eurotiomycetes</taxon>
        <taxon>Eurotiomycetidae</taxon>
        <taxon>Eurotiales</taxon>
        <taxon>Aspergillaceae</taxon>
        <taxon>Aspergillus</taxon>
        <taxon>Aspergillus subgen. Aspergillus</taxon>
    </lineage>
</organism>
<dbReference type="VEuPathDB" id="FungiDB:SI65_04502"/>
<keyword evidence="4 8" id="KW-0812">Transmembrane</keyword>
<dbReference type="Proteomes" id="UP000094569">
    <property type="component" value="Unassembled WGS sequence"/>
</dbReference>
<dbReference type="PROSITE" id="PS50850">
    <property type="entry name" value="MFS"/>
    <property type="match status" value="1"/>
</dbReference>
<dbReference type="PRINTS" id="PR01035">
    <property type="entry name" value="TCRTETA"/>
</dbReference>
<feature type="transmembrane region" description="Helical" evidence="8">
    <location>
        <begin position="68"/>
        <end position="86"/>
    </location>
</feature>
<dbReference type="InterPro" id="IPR036259">
    <property type="entry name" value="MFS_trans_sf"/>
</dbReference>
<dbReference type="GO" id="GO:0016020">
    <property type="term" value="C:membrane"/>
    <property type="evidence" value="ECO:0007669"/>
    <property type="project" value="UniProtKB-SubCell"/>
</dbReference>
<feature type="transmembrane region" description="Helical" evidence="8">
    <location>
        <begin position="243"/>
        <end position="260"/>
    </location>
</feature>
<evidence type="ECO:0000313" key="11">
    <source>
        <dbReference type="Proteomes" id="UP000094569"/>
    </source>
</evidence>
<feature type="transmembrane region" description="Helical" evidence="8">
    <location>
        <begin position="127"/>
        <end position="150"/>
    </location>
</feature>
<evidence type="ECO:0000256" key="1">
    <source>
        <dbReference type="ARBA" id="ARBA00004141"/>
    </source>
</evidence>
<feature type="transmembrane region" description="Helical" evidence="8">
    <location>
        <begin position="36"/>
        <end position="56"/>
    </location>
</feature>
<dbReference type="InterPro" id="IPR050930">
    <property type="entry name" value="MFS_Vesicular_Transporter"/>
</dbReference>
<dbReference type="PANTHER" id="PTHR23506">
    <property type="entry name" value="GH10249P"/>
    <property type="match status" value="1"/>
</dbReference>
<keyword evidence="11" id="KW-1185">Reference proteome</keyword>
<sequence length="454" mass="48531">MTIALFAETFLFGFLVPILSYMLEGRLQLDPSRTQPLTSTLFTVHGFVGLVSAPIIAHFADKTQNRKIPLLIALAGCFAGTLMVALARSLVILFIGRVFQSISGSAAWVVGFAVMSDAVPMRDMGKTMGIAMSFVTAGIVGGPMVGGIMFQLFGYWPAWSVPLTVLVLDIIARLIMIEPRALSPSPSFSRKPDSAPEETTGLLSGDSPGNAQNSNKYVDDDMPAKPSSAPLEFYRVVLREPRVWTGLASLLMTSSLMSSFNTTLPAHLRDAFGWGSLPIGMMFLCLQAPGMVLGGPFGMIRDCCGLRIPNAIGWFLTAPLLCLMGITGNPHFPWVGDVSHGKTLFSCCMIGLGTVLILVRGAGAIQLTCVVRELQAKDPFIFGSQGGSSRVFSTSEVVYSLGMTIGPLISGLLFEKVGFCLMNIVFAIACVAMASLSFTWLDGRPEPSVSESEA</sequence>
<feature type="transmembrane region" description="Helical" evidence="8">
    <location>
        <begin position="156"/>
        <end position="176"/>
    </location>
</feature>
<dbReference type="AlphaFoldDB" id="A0A1E3BF48"/>
<dbReference type="Gene3D" id="1.20.1250.20">
    <property type="entry name" value="MFS general substrate transporter like domains"/>
    <property type="match status" value="1"/>
</dbReference>
<evidence type="ECO:0000256" key="8">
    <source>
        <dbReference type="SAM" id="Phobius"/>
    </source>
</evidence>
<reference evidence="10 11" key="1">
    <citation type="journal article" date="2016" name="BMC Genomics">
        <title>Comparative genomic and transcriptomic analyses of the Fuzhuan brick tea-fermentation fungus Aspergillus cristatus.</title>
        <authorList>
            <person name="Ge Y."/>
            <person name="Wang Y."/>
            <person name="Liu Y."/>
            <person name="Tan Y."/>
            <person name="Ren X."/>
            <person name="Zhang X."/>
            <person name="Hyde K.D."/>
            <person name="Liu Y."/>
            <person name="Liu Z."/>
        </authorList>
    </citation>
    <scope>NUCLEOTIDE SEQUENCE [LARGE SCALE GENOMIC DNA]</scope>
    <source>
        <strain evidence="10 11">GZAAS20.1005</strain>
    </source>
</reference>
<dbReference type="SUPFAM" id="SSF103473">
    <property type="entry name" value="MFS general substrate transporter"/>
    <property type="match status" value="1"/>
</dbReference>
<feature type="region of interest" description="Disordered" evidence="7">
    <location>
        <begin position="183"/>
        <end position="222"/>
    </location>
</feature>
<keyword evidence="3" id="KW-0813">Transport</keyword>
<comment type="caution">
    <text evidence="10">The sequence shown here is derived from an EMBL/GenBank/DDBJ whole genome shotgun (WGS) entry which is preliminary data.</text>
</comment>
<dbReference type="STRING" id="573508.A0A1E3BF48"/>
<feature type="domain" description="Major facilitator superfamily (MFS) profile" evidence="9">
    <location>
        <begin position="1"/>
        <end position="447"/>
    </location>
</feature>
<accession>A0A1E3BF48</accession>
<dbReference type="EMBL" id="JXNT01000004">
    <property type="protein sequence ID" value="ODM19518.1"/>
    <property type="molecule type" value="Genomic_DNA"/>
</dbReference>
<evidence type="ECO:0000256" key="7">
    <source>
        <dbReference type="SAM" id="MobiDB-lite"/>
    </source>
</evidence>
<dbReference type="InterPro" id="IPR001958">
    <property type="entry name" value="Tet-R_TetA/multi-R_MdtG-like"/>
</dbReference>
<feature type="transmembrane region" description="Helical" evidence="8">
    <location>
        <begin position="272"/>
        <end position="294"/>
    </location>
</feature>
<evidence type="ECO:0000259" key="9">
    <source>
        <dbReference type="PROSITE" id="PS50850"/>
    </source>
</evidence>
<evidence type="ECO:0000256" key="5">
    <source>
        <dbReference type="ARBA" id="ARBA00022989"/>
    </source>
</evidence>
<dbReference type="GO" id="GO:0022857">
    <property type="term" value="F:transmembrane transporter activity"/>
    <property type="evidence" value="ECO:0007669"/>
    <property type="project" value="InterPro"/>
</dbReference>
<evidence type="ECO:0000256" key="6">
    <source>
        <dbReference type="ARBA" id="ARBA00023136"/>
    </source>
</evidence>
<name>A0A1E3BF48_ASPCR</name>
<evidence type="ECO:0000256" key="2">
    <source>
        <dbReference type="ARBA" id="ARBA00006829"/>
    </source>
</evidence>
<feature type="transmembrane region" description="Helical" evidence="8">
    <location>
        <begin position="92"/>
        <end position="115"/>
    </location>
</feature>
<keyword evidence="5 8" id="KW-1133">Transmembrane helix</keyword>
<protein>
    <recommendedName>
        <fullName evidence="9">Major facilitator superfamily (MFS) profile domain-containing protein</fullName>
    </recommendedName>
</protein>
<feature type="transmembrane region" description="Helical" evidence="8">
    <location>
        <begin position="306"/>
        <end position="326"/>
    </location>
</feature>
<dbReference type="InterPro" id="IPR011701">
    <property type="entry name" value="MFS"/>
</dbReference>
<keyword evidence="6 8" id="KW-0472">Membrane</keyword>
<comment type="subcellular location">
    <subcellularLocation>
        <location evidence="1">Membrane</location>
        <topology evidence="1">Multi-pass membrane protein</topology>
    </subcellularLocation>
</comment>
<proteinExistence type="inferred from homology"/>
<evidence type="ECO:0000256" key="3">
    <source>
        <dbReference type="ARBA" id="ARBA00022448"/>
    </source>
</evidence>
<evidence type="ECO:0000313" key="10">
    <source>
        <dbReference type="EMBL" id="ODM19518.1"/>
    </source>
</evidence>
<dbReference type="InterPro" id="IPR020846">
    <property type="entry name" value="MFS_dom"/>
</dbReference>
<dbReference type="OrthoDB" id="5086884at2759"/>
<feature type="compositionally biased region" description="Polar residues" evidence="7">
    <location>
        <begin position="207"/>
        <end position="216"/>
    </location>
</feature>
<comment type="similarity">
    <text evidence="2">Belongs to the major facilitator superfamily. Vesicular transporter family.</text>
</comment>
<dbReference type="PANTHER" id="PTHR23506:SF35">
    <property type="entry name" value="MAJOR FACILITATOR SUPERFAMILY (MFS) PROFILE DOMAIN-CONTAINING PROTEIN-RELATED"/>
    <property type="match status" value="1"/>
</dbReference>
<evidence type="ECO:0000256" key="4">
    <source>
        <dbReference type="ARBA" id="ARBA00022692"/>
    </source>
</evidence>